<dbReference type="Gene3D" id="2.40.128.20">
    <property type="match status" value="1"/>
</dbReference>
<feature type="transmembrane region" description="Helical" evidence="6">
    <location>
        <begin position="42"/>
        <end position="62"/>
    </location>
</feature>
<dbReference type="GO" id="GO:0005576">
    <property type="term" value="C:extracellular region"/>
    <property type="evidence" value="ECO:0007669"/>
    <property type="project" value="UniProtKB-SubCell"/>
</dbReference>
<dbReference type="GO" id="GO:0036094">
    <property type="term" value="F:small molecule binding"/>
    <property type="evidence" value="ECO:0007669"/>
    <property type="project" value="InterPro"/>
</dbReference>
<evidence type="ECO:0000259" key="7">
    <source>
        <dbReference type="Pfam" id="PF00061"/>
    </source>
</evidence>
<dbReference type="GeneTree" id="ENSGT01120000271921"/>
<dbReference type="Bgee" id="ENSELUG00000000406">
    <property type="expression patterns" value="Expressed in nose and 14 other cell types or tissues"/>
</dbReference>
<dbReference type="PANTHER" id="PTHR11430:SF139">
    <property type="entry name" value="LIPOCALIN-15 PRECURSOR-RELATED"/>
    <property type="match status" value="1"/>
</dbReference>
<feature type="domain" description="Lipocalin/cytosolic fatty-acid binding" evidence="7">
    <location>
        <begin position="73"/>
        <end position="215"/>
    </location>
</feature>
<evidence type="ECO:0000256" key="6">
    <source>
        <dbReference type="SAM" id="Phobius"/>
    </source>
</evidence>
<dbReference type="InterPro" id="IPR000566">
    <property type="entry name" value="Lipocln_cytosolic_FA-bd_dom"/>
</dbReference>
<evidence type="ECO:0000313" key="8">
    <source>
        <dbReference type="Ensembl" id="ENSELUP00000010908.2"/>
    </source>
</evidence>
<dbReference type="Ensembl" id="ENSELUT00000001372.3">
    <property type="protein sequence ID" value="ENSELUP00000010908.2"/>
    <property type="gene ID" value="ENSELUG00000000406.3"/>
</dbReference>
<protein>
    <recommendedName>
        <fullName evidence="7">Lipocalin/cytosolic fatty-acid binding domain-containing protein</fullName>
    </recommendedName>
</protein>
<keyword evidence="6" id="KW-0472">Membrane</keyword>
<comment type="subcellular location">
    <subcellularLocation>
        <location evidence="1">Secreted</location>
    </subcellularLocation>
</comment>
<reference evidence="9" key="1">
    <citation type="journal article" date="2014" name="PLoS ONE">
        <title>The genome and linkage map of the northern pike (Esox lucius): conserved synteny revealed between the salmonid sister group and the Neoteleostei.</title>
        <authorList>
            <person name="Rondeau E.B."/>
            <person name="Minkley D.R."/>
            <person name="Leong J.S."/>
            <person name="Messmer A.M."/>
            <person name="Jantzen J.R."/>
            <person name="von Schalburg K.R."/>
            <person name="Lemon C."/>
            <person name="Bird N.H."/>
            <person name="Koop B.F."/>
        </authorList>
    </citation>
    <scope>NUCLEOTIDE SEQUENCE</scope>
</reference>
<evidence type="ECO:0000256" key="3">
    <source>
        <dbReference type="ARBA" id="ARBA00022525"/>
    </source>
</evidence>
<reference evidence="8" key="3">
    <citation type="submission" date="2025-08" db="UniProtKB">
        <authorList>
            <consortium name="Ensembl"/>
        </authorList>
    </citation>
    <scope>IDENTIFICATION</scope>
</reference>
<organism evidence="8 9">
    <name type="scientific">Esox lucius</name>
    <name type="common">Northern pike</name>
    <dbReference type="NCBI Taxonomy" id="8010"/>
    <lineage>
        <taxon>Eukaryota</taxon>
        <taxon>Metazoa</taxon>
        <taxon>Chordata</taxon>
        <taxon>Craniata</taxon>
        <taxon>Vertebrata</taxon>
        <taxon>Euteleostomi</taxon>
        <taxon>Actinopterygii</taxon>
        <taxon>Neopterygii</taxon>
        <taxon>Teleostei</taxon>
        <taxon>Protacanthopterygii</taxon>
        <taxon>Esociformes</taxon>
        <taxon>Esocidae</taxon>
        <taxon>Esox</taxon>
    </lineage>
</organism>
<reference evidence="8" key="2">
    <citation type="submission" date="2020-02" db="EMBL/GenBank/DDBJ databases">
        <title>Esox lucius (northern pike) genome, fEsoLuc1, primary haplotype.</title>
        <authorList>
            <person name="Myers G."/>
            <person name="Karagic N."/>
            <person name="Meyer A."/>
            <person name="Pippel M."/>
            <person name="Reichard M."/>
            <person name="Winkler S."/>
            <person name="Tracey A."/>
            <person name="Sims Y."/>
            <person name="Howe K."/>
            <person name="Rhie A."/>
            <person name="Formenti G."/>
            <person name="Durbin R."/>
            <person name="Fedrigo O."/>
            <person name="Jarvis E.D."/>
        </authorList>
    </citation>
    <scope>NUCLEOTIDE SEQUENCE [LARGE SCALE GENOMIC DNA]</scope>
</reference>
<keyword evidence="6" id="KW-0812">Transmembrane</keyword>
<evidence type="ECO:0000256" key="5">
    <source>
        <dbReference type="ARBA" id="ARBA00023157"/>
    </source>
</evidence>
<evidence type="ECO:0000256" key="4">
    <source>
        <dbReference type="ARBA" id="ARBA00022729"/>
    </source>
</evidence>
<keyword evidence="3" id="KW-0964">Secreted</keyword>
<name>A0A3P8Y2L2_ESOLU</name>
<dbReference type="PRINTS" id="PR00179">
    <property type="entry name" value="LIPOCALIN"/>
</dbReference>
<reference evidence="8" key="4">
    <citation type="submission" date="2025-09" db="UniProtKB">
        <authorList>
            <consortium name="Ensembl"/>
        </authorList>
    </citation>
    <scope>IDENTIFICATION</scope>
</reference>
<keyword evidence="5" id="KW-1015">Disulfide bond</keyword>
<keyword evidence="9" id="KW-1185">Reference proteome</keyword>
<keyword evidence="6" id="KW-1133">Transmembrane helix</keyword>
<proteinExistence type="inferred from homology"/>
<dbReference type="PANTHER" id="PTHR11430">
    <property type="entry name" value="LIPOCALIN"/>
    <property type="match status" value="1"/>
</dbReference>
<comment type="similarity">
    <text evidence="2">Belongs to the calycin superfamily. Lipocalin family.</text>
</comment>
<dbReference type="Proteomes" id="UP000265140">
    <property type="component" value="Chromosome 21"/>
</dbReference>
<evidence type="ECO:0000313" key="9">
    <source>
        <dbReference type="Proteomes" id="UP000265140"/>
    </source>
</evidence>
<dbReference type="SUPFAM" id="SSF50814">
    <property type="entry name" value="Lipocalins"/>
    <property type="match status" value="1"/>
</dbReference>
<evidence type="ECO:0000256" key="2">
    <source>
        <dbReference type="ARBA" id="ARBA00006889"/>
    </source>
</evidence>
<dbReference type="InterPro" id="IPR002968">
    <property type="entry name" value="A1-microglobln"/>
</dbReference>
<dbReference type="AlphaFoldDB" id="A0A3P8Y2L2"/>
<keyword evidence="4" id="KW-0732">Signal</keyword>
<evidence type="ECO:0000256" key="1">
    <source>
        <dbReference type="ARBA" id="ARBA00004613"/>
    </source>
</evidence>
<accession>A0A3P8Y2L2</accession>
<dbReference type="PRINTS" id="PR01215">
    <property type="entry name" value="A1MCGLOBULIN"/>
</dbReference>
<dbReference type="InterPro" id="IPR002345">
    <property type="entry name" value="Lipocalin"/>
</dbReference>
<dbReference type="InterPro" id="IPR012674">
    <property type="entry name" value="Calycin"/>
</dbReference>
<dbReference type="Pfam" id="PF00061">
    <property type="entry name" value="Lipocalin"/>
    <property type="match status" value="1"/>
</dbReference>
<sequence length="222" mass="25073">MGEERGGVEKRQYKWEDIRETLIFVYIIPYTHTGEITHRTMMMMRIVGVVLCAALVACVDVMPQKDFDLEKMAGKWWTVGYGTNAQWFVSRKANMKMGIDLLTPTASGDLDITSTKENDDGSCWNVTHLAQKTDTPGRLTFTSQRWNNDNDMRVVAVQYDDFALTHIIMTQNGVPEVLNKLISRTPGVSEALQQKFRQFSLDTGVLSDNIAILPKISECSKA</sequence>